<comment type="pathway">
    <text evidence="2">Quinol/quinone metabolism; menaquinone biosynthesis.</text>
</comment>
<evidence type="ECO:0000259" key="10">
    <source>
        <dbReference type="Pfam" id="PF02525"/>
    </source>
</evidence>
<keyword evidence="8 9" id="KW-0472">Membrane</keyword>
<dbReference type="Proteomes" id="UP000509241">
    <property type="component" value="Chromosome"/>
</dbReference>
<feature type="transmembrane region" description="Helical" evidence="9">
    <location>
        <begin position="452"/>
        <end position="472"/>
    </location>
</feature>
<feature type="transmembrane region" description="Helical" evidence="9">
    <location>
        <begin position="484"/>
        <end position="504"/>
    </location>
</feature>
<evidence type="ECO:0000256" key="1">
    <source>
        <dbReference type="ARBA" id="ARBA00004651"/>
    </source>
</evidence>
<dbReference type="SUPFAM" id="SSF52218">
    <property type="entry name" value="Flavoproteins"/>
    <property type="match status" value="1"/>
</dbReference>
<dbReference type="Gene3D" id="3.40.50.360">
    <property type="match status" value="1"/>
</dbReference>
<dbReference type="GO" id="GO:0005886">
    <property type="term" value="C:plasma membrane"/>
    <property type="evidence" value="ECO:0007669"/>
    <property type="project" value="UniProtKB-SubCell"/>
</dbReference>
<protein>
    <submittedName>
        <fullName evidence="11">NAD(P)H-dependent oxidoreductase</fullName>
    </submittedName>
</protein>
<dbReference type="UniPathway" id="UPA00079"/>
<dbReference type="InterPro" id="IPR044878">
    <property type="entry name" value="UbiA_sf"/>
</dbReference>
<keyword evidence="12" id="KW-1185">Reference proteome</keyword>
<organism evidence="11 12">
    <name type="scientific">Natrinema halophilum</name>
    <dbReference type="NCBI Taxonomy" id="1699371"/>
    <lineage>
        <taxon>Archaea</taxon>
        <taxon>Methanobacteriati</taxon>
        <taxon>Methanobacteriota</taxon>
        <taxon>Stenosarchaea group</taxon>
        <taxon>Halobacteria</taxon>
        <taxon>Halobacteriales</taxon>
        <taxon>Natrialbaceae</taxon>
        <taxon>Natrinema</taxon>
    </lineage>
</organism>
<dbReference type="InterPro" id="IPR000537">
    <property type="entry name" value="UbiA_prenyltransferase"/>
</dbReference>
<dbReference type="OrthoDB" id="9059at2157"/>
<dbReference type="PANTHER" id="PTHR10204:SF34">
    <property type="entry name" value="NAD(P)H DEHYDROGENASE [QUINONE] 1 ISOFORM 1"/>
    <property type="match status" value="1"/>
</dbReference>
<dbReference type="GO" id="GO:0003955">
    <property type="term" value="F:NAD(P)H dehydrogenase (quinone) activity"/>
    <property type="evidence" value="ECO:0007669"/>
    <property type="project" value="TreeGrafter"/>
</dbReference>
<keyword evidence="6 9" id="KW-1133">Transmembrane helix</keyword>
<feature type="domain" description="Flavodoxin-like fold" evidence="10">
    <location>
        <begin position="1"/>
        <end position="175"/>
    </location>
</feature>
<dbReference type="InterPro" id="IPR051545">
    <property type="entry name" value="NAD(P)H_dehydrogenase_qn"/>
</dbReference>
<reference evidence="11 12" key="1">
    <citation type="submission" date="2020-07" db="EMBL/GenBank/DDBJ databases">
        <authorList>
            <person name="Cui H."/>
        </authorList>
    </citation>
    <scope>NUCLEOTIDE SEQUENCE [LARGE SCALE GENOMIC DNA]</scope>
    <source>
        <strain evidence="11 12">YPL8</strain>
    </source>
</reference>
<feature type="transmembrane region" description="Helical" evidence="9">
    <location>
        <begin position="355"/>
        <end position="377"/>
    </location>
</feature>
<dbReference type="KEGG" id="haly:HYG82_16870"/>
<sequence length="507" mass="54565">MNVCIVLGHPRTDSLCGALAEAYRDGALDAGTDVRELAVADLEFDPDVRAETPDDQELESDLVEARARIRWADHLVFVYPNWWGTMPARLKGFFDRTFTSGFAFSFYDDGEGAGHEKLLDDKTAELIVTMDVPPWVYRWIYRQPGHNAVKRATLGFAGIRTTRVTNFGPVESSTPDEREGWLEKTTRLGRRLAVGPEPRRRRIRRRVRSWAKALRLQFYPMSWAAYTIGAMAASGASGVFSSTAYWLGFGFLFSLEAATVLSNEYVDYPSDRENAFAGPFTGGSRVLVDGELGFDDLRRGIVVSVAGAVAFGASVLAAGTGSQYAVAAAMVLLSTLALGYTIPPLELSYRTLGELDVAVTHSVGVLLCGFLVQGGAWADPRPWLLSIPFLLAILPSITLAGVPDRAADSAAGKETVAVRAGVDGAARVAMAAAILASLAAVVWAAFDVAGGAYGPLVALTVPHALGLVWLLQTRLRGQTEPTRIDGMMAASLGYLLWFGAVPLLNLS</sequence>
<keyword evidence="7" id="KW-0560">Oxidoreductase</keyword>
<dbReference type="AlphaFoldDB" id="A0A7D5KM02"/>
<dbReference type="CDD" id="cd13962">
    <property type="entry name" value="PT_UbiA_UBIAD1"/>
    <property type="match status" value="1"/>
</dbReference>
<dbReference type="InterPro" id="IPR003680">
    <property type="entry name" value="Flavodoxin_fold"/>
</dbReference>
<feature type="transmembrane region" description="Helical" evidence="9">
    <location>
        <begin position="424"/>
        <end position="446"/>
    </location>
</feature>
<dbReference type="Gene3D" id="1.10.357.140">
    <property type="entry name" value="UbiA prenyltransferase"/>
    <property type="match status" value="1"/>
</dbReference>
<dbReference type="EMBL" id="CP058601">
    <property type="protein sequence ID" value="QLG50398.1"/>
    <property type="molecule type" value="Genomic_DNA"/>
</dbReference>
<feature type="transmembrane region" description="Helical" evidence="9">
    <location>
        <begin position="300"/>
        <end position="318"/>
    </location>
</feature>
<feature type="transmembrane region" description="Helical" evidence="9">
    <location>
        <begin position="324"/>
        <end position="343"/>
    </location>
</feature>
<evidence type="ECO:0000313" key="12">
    <source>
        <dbReference type="Proteomes" id="UP000509241"/>
    </source>
</evidence>
<dbReference type="InterPro" id="IPR029039">
    <property type="entry name" value="Flavoprotein-like_sf"/>
</dbReference>
<evidence type="ECO:0000256" key="5">
    <source>
        <dbReference type="ARBA" id="ARBA00022692"/>
    </source>
</evidence>
<evidence type="ECO:0000256" key="9">
    <source>
        <dbReference type="SAM" id="Phobius"/>
    </source>
</evidence>
<evidence type="ECO:0000256" key="2">
    <source>
        <dbReference type="ARBA" id="ARBA00004863"/>
    </source>
</evidence>
<proteinExistence type="inferred from homology"/>
<evidence type="ECO:0000256" key="4">
    <source>
        <dbReference type="ARBA" id="ARBA00022428"/>
    </source>
</evidence>
<comment type="similarity">
    <text evidence="3">Belongs to the NAD(P)H dehydrogenase (quinone) family.</text>
</comment>
<dbReference type="GO" id="GO:0004659">
    <property type="term" value="F:prenyltransferase activity"/>
    <property type="evidence" value="ECO:0007669"/>
    <property type="project" value="InterPro"/>
</dbReference>
<feature type="transmembrane region" description="Helical" evidence="9">
    <location>
        <begin position="383"/>
        <end position="403"/>
    </location>
</feature>
<evidence type="ECO:0000256" key="7">
    <source>
        <dbReference type="ARBA" id="ARBA00023002"/>
    </source>
</evidence>
<evidence type="ECO:0000256" key="3">
    <source>
        <dbReference type="ARBA" id="ARBA00006252"/>
    </source>
</evidence>
<dbReference type="GO" id="GO:0009234">
    <property type="term" value="P:menaquinone biosynthetic process"/>
    <property type="evidence" value="ECO:0007669"/>
    <property type="project" value="UniProtKB-UniPathway"/>
</dbReference>
<keyword evidence="5 9" id="KW-0812">Transmembrane</keyword>
<feature type="transmembrane region" description="Helical" evidence="9">
    <location>
        <begin position="244"/>
        <end position="262"/>
    </location>
</feature>
<evidence type="ECO:0000256" key="8">
    <source>
        <dbReference type="ARBA" id="ARBA00023136"/>
    </source>
</evidence>
<accession>A0A7D5KM02</accession>
<gene>
    <name evidence="11" type="ORF">HYG82_16870</name>
</gene>
<dbReference type="GO" id="GO:0005829">
    <property type="term" value="C:cytosol"/>
    <property type="evidence" value="ECO:0007669"/>
    <property type="project" value="TreeGrafter"/>
</dbReference>
<dbReference type="GeneID" id="56034999"/>
<feature type="transmembrane region" description="Helical" evidence="9">
    <location>
        <begin position="209"/>
        <end position="232"/>
    </location>
</feature>
<dbReference type="InterPro" id="IPR026046">
    <property type="entry name" value="UBIAD1"/>
</dbReference>
<keyword evidence="4" id="KW-0474">Menaquinone biosynthesis</keyword>
<evidence type="ECO:0000313" key="11">
    <source>
        <dbReference type="EMBL" id="QLG50398.1"/>
    </source>
</evidence>
<name>A0A7D5KM02_9EURY</name>
<evidence type="ECO:0000256" key="6">
    <source>
        <dbReference type="ARBA" id="ARBA00022989"/>
    </source>
</evidence>
<dbReference type="Pfam" id="PF01040">
    <property type="entry name" value="UbiA"/>
    <property type="match status" value="1"/>
</dbReference>
<comment type="subcellular location">
    <subcellularLocation>
        <location evidence="1">Cell membrane</location>
        <topology evidence="1">Multi-pass membrane protein</topology>
    </subcellularLocation>
</comment>
<dbReference type="PANTHER" id="PTHR10204">
    <property type="entry name" value="NAD P H OXIDOREDUCTASE-RELATED"/>
    <property type="match status" value="1"/>
</dbReference>
<dbReference type="RefSeq" id="WP_179262860.1">
    <property type="nucleotide sequence ID" value="NZ_CP058601.1"/>
</dbReference>
<dbReference type="Pfam" id="PF02525">
    <property type="entry name" value="Flavodoxin_2"/>
    <property type="match status" value="1"/>
</dbReference>